<dbReference type="GO" id="GO:0000976">
    <property type="term" value="F:transcription cis-regulatory region binding"/>
    <property type="evidence" value="ECO:0007669"/>
    <property type="project" value="TreeGrafter"/>
</dbReference>
<dbReference type="GO" id="GO:0032993">
    <property type="term" value="C:protein-DNA complex"/>
    <property type="evidence" value="ECO:0007669"/>
    <property type="project" value="TreeGrafter"/>
</dbReference>
<keyword evidence="4 7" id="KW-0238">DNA-binding</keyword>
<dbReference type="Proteomes" id="UP000008044">
    <property type="component" value="Chromosome"/>
</dbReference>
<evidence type="ECO:0000256" key="1">
    <source>
        <dbReference type="ARBA" id="ARBA00022553"/>
    </source>
</evidence>
<keyword evidence="3" id="KW-0805">Transcription regulation</keyword>
<dbReference type="EMBL" id="CP003415">
    <property type="protein sequence ID" value="AFI88899.1"/>
    <property type="molecule type" value="Genomic_DNA"/>
</dbReference>
<dbReference type="InterPro" id="IPR039420">
    <property type="entry name" value="WalR-like"/>
</dbReference>
<proteinExistence type="predicted"/>
<protein>
    <submittedName>
        <fullName evidence="10">Two component heavy metal response transcriptional regulator, winged helix family</fullName>
    </submittedName>
</protein>
<evidence type="ECO:0000259" key="8">
    <source>
        <dbReference type="PROSITE" id="PS50110"/>
    </source>
</evidence>
<dbReference type="InterPro" id="IPR036388">
    <property type="entry name" value="WH-like_DNA-bd_sf"/>
</dbReference>
<keyword evidence="1 6" id="KW-0597">Phosphoprotein</keyword>
<dbReference type="PANTHER" id="PTHR48111">
    <property type="entry name" value="REGULATOR OF RPOS"/>
    <property type="match status" value="1"/>
</dbReference>
<evidence type="ECO:0000313" key="11">
    <source>
        <dbReference type="Proteomes" id="UP000008044"/>
    </source>
</evidence>
<dbReference type="PATRIC" id="fig|1166016.3.peg.786"/>
<organism evidence="10 11">
    <name type="scientific">Pectobacterium parmentieri</name>
    <dbReference type="NCBI Taxonomy" id="1905730"/>
    <lineage>
        <taxon>Bacteria</taxon>
        <taxon>Pseudomonadati</taxon>
        <taxon>Pseudomonadota</taxon>
        <taxon>Gammaproteobacteria</taxon>
        <taxon>Enterobacterales</taxon>
        <taxon>Pectobacteriaceae</taxon>
        <taxon>Pectobacterium</taxon>
    </lineage>
</organism>
<keyword evidence="5" id="KW-0804">Transcription</keyword>
<dbReference type="AlphaFoldDB" id="A0A0H3HZN0"/>
<accession>A0A0H3HZN0</accession>
<dbReference type="SUPFAM" id="SSF52172">
    <property type="entry name" value="CheY-like"/>
    <property type="match status" value="1"/>
</dbReference>
<sequence>MFIGEHMRVLVVDDDSVLCHWLGSKLHSHGHSCRMVHDGAHALKAIKDEVYDVVLLDRMLPIMDGFTVLRELQGSRHPPIMLLSALDRDVDRVMGLELGAEDYLGKPFNFNELRLRLDIMARRGKRHADNPSILTFEDLQLDRMQRVAWRGSKRIDLTDKEIKLLIILMENPGQAITRTMLLERVWGYNFDPQTNLIDVHMSKLRAKIDKGFPRPLIKTLRAMGYALGAVDKGKTDVGSHAE</sequence>
<evidence type="ECO:0000256" key="2">
    <source>
        <dbReference type="ARBA" id="ARBA00023012"/>
    </source>
</evidence>
<evidence type="ECO:0000256" key="6">
    <source>
        <dbReference type="PROSITE-ProRule" id="PRU00169"/>
    </source>
</evidence>
<evidence type="ECO:0000256" key="3">
    <source>
        <dbReference type="ARBA" id="ARBA00023015"/>
    </source>
</evidence>
<dbReference type="InterPro" id="IPR001867">
    <property type="entry name" value="OmpR/PhoB-type_DNA-bd"/>
</dbReference>
<gene>
    <name evidence="10" type="ordered locus">W5S_0781</name>
</gene>
<dbReference type="GO" id="GO:0000156">
    <property type="term" value="F:phosphorelay response regulator activity"/>
    <property type="evidence" value="ECO:0007669"/>
    <property type="project" value="TreeGrafter"/>
</dbReference>
<evidence type="ECO:0000256" key="4">
    <source>
        <dbReference type="ARBA" id="ARBA00023125"/>
    </source>
</evidence>
<dbReference type="eggNOG" id="COG0745">
    <property type="taxonomic scope" value="Bacteria"/>
</dbReference>
<dbReference type="SMART" id="SM00862">
    <property type="entry name" value="Trans_reg_C"/>
    <property type="match status" value="1"/>
</dbReference>
<dbReference type="Gene3D" id="1.10.10.10">
    <property type="entry name" value="Winged helix-like DNA-binding domain superfamily/Winged helix DNA-binding domain"/>
    <property type="match status" value="1"/>
</dbReference>
<dbReference type="GO" id="GO:0005829">
    <property type="term" value="C:cytosol"/>
    <property type="evidence" value="ECO:0007669"/>
    <property type="project" value="TreeGrafter"/>
</dbReference>
<dbReference type="PROSITE" id="PS50110">
    <property type="entry name" value="RESPONSE_REGULATORY"/>
    <property type="match status" value="1"/>
</dbReference>
<dbReference type="SMART" id="SM00448">
    <property type="entry name" value="REC"/>
    <property type="match status" value="1"/>
</dbReference>
<dbReference type="PANTHER" id="PTHR48111:SF22">
    <property type="entry name" value="REGULATOR OF RPOS"/>
    <property type="match status" value="1"/>
</dbReference>
<dbReference type="GO" id="GO:0006355">
    <property type="term" value="P:regulation of DNA-templated transcription"/>
    <property type="evidence" value="ECO:0007669"/>
    <property type="project" value="InterPro"/>
</dbReference>
<dbReference type="Pfam" id="PF00486">
    <property type="entry name" value="Trans_reg_C"/>
    <property type="match status" value="1"/>
</dbReference>
<feature type="DNA-binding region" description="OmpR/PhoB-type" evidence="7">
    <location>
        <begin position="131"/>
        <end position="229"/>
    </location>
</feature>
<dbReference type="CDD" id="cd00383">
    <property type="entry name" value="trans_reg_C"/>
    <property type="match status" value="1"/>
</dbReference>
<feature type="modified residue" description="4-aspartylphosphate" evidence="6">
    <location>
        <position position="57"/>
    </location>
</feature>
<evidence type="ECO:0000313" key="10">
    <source>
        <dbReference type="EMBL" id="AFI88899.1"/>
    </source>
</evidence>
<keyword evidence="2" id="KW-0902">Two-component regulatory system</keyword>
<dbReference type="InterPro" id="IPR011006">
    <property type="entry name" value="CheY-like_superfamily"/>
</dbReference>
<dbReference type="OMA" id="LMMSARG"/>
<dbReference type="STRING" id="1905730.W5S_0781"/>
<feature type="domain" description="OmpR/PhoB-type" evidence="9">
    <location>
        <begin position="131"/>
        <end position="229"/>
    </location>
</feature>
<dbReference type="PROSITE" id="PS51755">
    <property type="entry name" value="OMPR_PHOB"/>
    <property type="match status" value="1"/>
</dbReference>
<dbReference type="KEGG" id="pec:W5S_0781"/>
<dbReference type="HOGENOM" id="CLU_000445_30_1_6"/>
<feature type="domain" description="Response regulatory" evidence="8">
    <location>
        <begin position="8"/>
        <end position="121"/>
    </location>
</feature>
<dbReference type="Pfam" id="PF00072">
    <property type="entry name" value="Response_reg"/>
    <property type="match status" value="1"/>
</dbReference>
<dbReference type="FunFam" id="1.10.10.10:FF:000005">
    <property type="entry name" value="Two-component system response regulator"/>
    <property type="match status" value="1"/>
</dbReference>
<evidence type="ECO:0000259" key="9">
    <source>
        <dbReference type="PROSITE" id="PS51755"/>
    </source>
</evidence>
<reference evidence="10 11" key="1">
    <citation type="journal article" date="2012" name="J. Bacteriol.">
        <title>Genome sequence of Pectobacterium sp. strain SCC3193.</title>
        <authorList>
            <person name="Koskinen J.P."/>
            <person name="Laine P."/>
            <person name="Niemi O."/>
            <person name="Nykyri J."/>
            <person name="Harjunpaa H."/>
            <person name="Auvinen P."/>
            <person name="Paulin L."/>
            <person name="Pirhonen M."/>
            <person name="Palva T."/>
            <person name="Holm L."/>
        </authorList>
    </citation>
    <scope>NUCLEOTIDE SEQUENCE [LARGE SCALE GENOMIC DNA]</scope>
    <source>
        <strain evidence="10 11">SCC3193</strain>
    </source>
</reference>
<name>A0A0H3HZN0_PECPM</name>
<dbReference type="Gene3D" id="3.40.50.2300">
    <property type="match status" value="1"/>
</dbReference>
<evidence type="ECO:0000256" key="5">
    <source>
        <dbReference type="ARBA" id="ARBA00023163"/>
    </source>
</evidence>
<dbReference type="InterPro" id="IPR001789">
    <property type="entry name" value="Sig_transdc_resp-reg_receiver"/>
</dbReference>
<evidence type="ECO:0000256" key="7">
    <source>
        <dbReference type="PROSITE-ProRule" id="PRU01091"/>
    </source>
</evidence>